<organism evidence="2 3">
    <name type="scientific">Gleimia hominis</name>
    <dbReference type="NCBI Taxonomy" id="595468"/>
    <lineage>
        <taxon>Bacteria</taxon>
        <taxon>Bacillati</taxon>
        <taxon>Actinomycetota</taxon>
        <taxon>Actinomycetes</taxon>
        <taxon>Actinomycetales</taxon>
        <taxon>Actinomycetaceae</taxon>
        <taxon>Gleimia</taxon>
    </lineage>
</organism>
<feature type="transmembrane region" description="Helical" evidence="1">
    <location>
        <begin position="7"/>
        <end position="25"/>
    </location>
</feature>
<dbReference type="Pfam" id="PF02325">
    <property type="entry name" value="CCB3_YggT"/>
    <property type="match status" value="1"/>
</dbReference>
<accession>A0ABU3ICJ4</accession>
<keyword evidence="1" id="KW-0812">Transmembrane</keyword>
<evidence type="ECO:0000256" key="1">
    <source>
        <dbReference type="SAM" id="Phobius"/>
    </source>
</evidence>
<dbReference type="InterPro" id="IPR003425">
    <property type="entry name" value="CCB3/YggT"/>
</dbReference>
<keyword evidence="1" id="KW-1133">Transmembrane helix</keyword>
<keyword evidence="1" id="KW-0472">Membrane</keyword>
<protein>
    <submittedName>
        <fullName evidence="2">YggT family protein</fullName>
    </submittedName>
</protein>
<comment type="caution">
    <text evidence="2">The sequence shown here is derived from an EMBL/GenBank/DDBJ whole genome shotgun (WGS) entry which is preliminary data.</text>
</comment>
<reference evidence="2 3" key="1">
    <citation type="submission" date="2023-06" db="EMBL/GenBank/DDBJ databases">
        <title>Draft genome sequence of Gleimia hominis type strain CCUG 57540T.</title>
        <authorList>
            <person name="Salva-Serra F."/>
            <person name="Cardew S."/>
            <person name="Jensie Markopoulos S."/>
            <person name="Ohlen M."/>
            <person name="Inganas E."/>
            <person name="Svensson-Stadler L."/>
            <person name="Moore E.R.B."/>
        </authorList>
    </citation>
    <scope>NUCLEOTIDE SEQUENCE [LARGE SCALE GENOMIC DNA]</scope>
    <source>
        <strain evidence="2 3">CCUG 57540</strain>
    </source>
</reference>
<feature type="transmembrane region" description="Helical" evidence="1">
    <location>
        <begin position="68"/>
        <end position="91"/>
    </location>
</feature>
<dbReference type="EMBL" id="JASXSX010000005">
    <property type="protein sequence ID" value="MDT3768101.1"/>
    <property type="molecule type" value="Genomic_DNA"/>
</dbReference>
<feature type="transmembrane region" description="Helical" evidence="1">
    <location>
        <begin position="37"/>
        <end position="56"/>
    </location>
</feature>
<keyword evidence="3" id="KW-1185">Reference proteome</keyword>
<proteinExistence type="predicted"/>
<dbReference type="Proteomes" id="UP001247542">
    <property type="component" value="Unassembled WGS sequence"/>
</dbReference>
<dbReference type="RefSeq" id="WP_102215630.1">
    <property type="nucleotide sequence ID" value="NZ_CP126963.1"/>
</dbReference>
<evidence type="ECO:0000313" key="3">
    <source>
        <dbReference type="Proteomes" id="UP001247542"/>
    </source>
</evidence>
<sequence>MVLIGNIIQVLVSVYTLVLLARMILDWVQFFSQDWRPQGLILLVANVVYALTDPPLRWLRKRIPPLRLGAIALDVGFIVLFVGVIFIGNLAKYLF</sequence>
<evidence type="ECO:0000313" key="2">
    <source>
        <dbReference type="EMBL" id="MDT3768101.1"/>
    </source>
</evidence>
<gene>
    <name evidence="2" type="ORF">QS713_08525</name>
</gene>
<name>A0ABU3ICJ4_9ACTO</name>